<keyword evidence="10 11" id="KW-0998">Cell outer membrane</keyword>
<keyword evidence="2 11" id="KW-0813">Transport</keyword>
<keyword evidence="17" id="KW-0675">Receptor</keyword>
<proteinExistence type="inferred from homology"/>
<dbReference type="InterPro" id="IPR000531">
    <property type="entry name" value="Beta-barrel_TonB"/>
</dbReference>
<dbReference type="InterPro" id="IPR036942">
    <property type="entry name" value="Beta-barrel_TonB_sf"/>
</dbReference>
<feature type="compositionally biased region" description="Low complexity" evidence="13">
    <location>
        <begin position="35"/>
        <end position="56"/>
    </location>
</feature>
<feature type="region of interest" description="Disordered" evidence="13">
    <location>
        <begin position="35"/>
        <end position="78"/>
    </location>
</feature>
<reference evidence="17 18" key="1">
    <citation type="submission" date="2020-04" db="EMBL/GenBank/DDBJ databases">
        <title>Description of novel Gluconacetobacter.</title>
        <authorList>
            <person name="Sombolestani A."/>
        </authorList>
    </citation>
    <scope>NUCLEOTIDE SEQUENCE [LARGE SCALE GENOMIC DNA]</scope>
    <source>
        <strain evidence="17 18">LMG 21312</strain>
    </source>
</reference>
<dbReference type="InterPro" id="IPR012910">
    <property type="entry name" value="Plug_dom"/>
</dbReference>
<feature type="signal peptide" evidence="14">
    <location>
        <begin position="1"/>
        <end position="32"/>
    </location>
</feature>
<keyword evidence="7" id="KW-0406">Ion transport</keyword>
<evidence type="ECO:0000256" key="1">
    <source>
        <dbReference type="ARBA" id="ARBA00004571"/>
    </source>
</evidence>
<keyword evidence="8 12" id="KW-0798">TonB box</keyword>
<keyword evidence="9 11" id="KW-0472">Membrane</keyword>
<evidence type="ECO:0000313" key="17">
    <source>
        <dbReference type="EMBL" id="MBB2175589.1"/>
    </source>
</evidence>
<dbReference type="GO" id="GO:0009279">
    <property type="term" value="C:cell outer membrane"/>
    <property type="evidence" value="ECO:0007669"/>
    <property type="project" value="UniProtKB-SubCell"/>
</dbReference>
<dbReference type="PANTHER" id="PTHR32552:SF81">
    <property type="entry name" value="TONB-DEPENDENT OUTER MEMBRANE RECEPTOR"/>
    <property type="match status" value="1"/>
</dbReference>
<evidence type="ECO:0000256" key="7">
    <source>
        <dbReference type="ARBA" id="ARBA00023065"/>
    </source>
</evidence>
<dbReference type="SUPFAM" id="SSF56935">
    <property type="entry name" value="Porins"/>
    <property type="match status" value="1"/>
</dbReference>
<dbReference type="InterPro" id="IPR039426">
    <property type="entry name" value="TonB-dep_rcpt-like"/>
</dbReference>
<evidence type="ECO:0000259" key="16">
    <source>
        <dbReference type="Pfam" id="PF07715"/>
    </source>
</evidence>
<feature type="chain" id="PRO_5031097278" evidence="14">
    <location>
        <begin position="33"/>
        <end position="794"/>
    </location>
</feature>
<accession>A0A7W4P380</accession>
<evidence type="ECO:0000256" key="5">
    <source>
        <dbReference type="ARBA" id="ARBA00022692"/>
    </source>
</evidence>
<comment type="subcellular location">
    <subcellularLocation>
        <location evidence="1 11">Cell outer membrane</location>
        <topology evidence="1 11">Multi-pass membrane protein</topology>
    </subcellularLocation>
</comment>
<keyword evidence="14" id="KW-0732">Signal</keyword>
<dbReference type="AlphaFoldDB" id="A0A7W4P380"/>
<comment type="caution">
    <text evidence="17">The sequence shown here is derived from an EMBL/GenBank/DDBJ whole genome shotgun (WGS) entry which is preliminary data.</text>
</comment>
<keyword evidence="6" id="KW-0408">Iron</keyword>
<evidence type="ECO:0000256" key="6">
    <source>
        <dbReference type="ARBA" id="ARBA00023004"/>
    </source>
</evidence>
<comment type="similarity">
    <text evidence="11 12">Belongs to the TonB-dependent receptor family.</text>
</comment>
<evidence type="ECO:0000256" key="14">
    <source>
        <dbReference type="SAM" id="SignalP"/>
    </source>
</evidence>
<dbReference type="RefSeq" id="WP_182942521.1">
    <property type="nucleotide sequence ID" value="NZ_JABEQH010000007.1"/>
</dbReference>
<dbReference type="PANTHER" id="PTHR32552">
    <property type="entry name" value="FERRICHROME IRON RECEPTOR-RELATED"/>
    <property type="match status" value="1"/>
</dbReference>
<evidence type="ECO:0000256" key="8">
    <source>
        <dbReference type="ARBA" id="ARBA00023077"/>
    </source>
</evidence>
<evidence type="ECO:0000256" key="3">
    <source>
        <dbReference type="ARBA" id="ARBA00022452"/>
    </source>
</evidence>
<dbReference type="PROSITE" id="PS52016">
    <property type="entry name" value="TONB_DEPENDENT_REC_3"/>
    <property type="match status" value="1"/>
</dbReference>
<dbReference type="Gene3D" id="2.40.170.20">
    <property type="entry name" value="TonB-dependent receptor, beta-barrel domain"/>
    <property type="match status" value="1"/>
</dbReference>
<protein>
    <submittedName>
        <fullName evidence="17">TonB-dependent receptor</fullName>
    </submittedName>
</protein>
<dbReference type="Pfam" id="PF00593">
    <property type="entry name" value="TonB_dep_Rec_b-barrel"/>
    <property type="match status" value="1"/>
</dbReference>
<evidence type="ECO:0000256" key="13">
    <source>
        <dbReference type="SAM" id="MobiDB-lite"/>
    </source>
</evidence>
<keyword evidence="3 11" id="KW-1134">Transmembrane beta strand</keyword>
<evidence type="ECO:0000256" key="2">
    <source>
        <dbReference type="ARBA" id="ARBA00022448"/>
    </source>
</evidence>
<keyword evidence="18" id="KW-1185">Reference proteome</keyword>
<evidence type="ECO:0000256" key="11">
    <source>
        <dbReference type="PROSITE-ProRule" id="PRU01360"/>
    </source>
</evidence>
<evidence type="ECO:0000256" key="4">
    <source>
        <dbReference type="ARBA" id="ARBA00022496"/>
    </source>
</evidence>
<evidence type="ECO:0000256" key="9">
    <source>
        <dbReference type="ARBA" id="ARBA00023136"/>
    </source>
</evidence>
<evidence type="ECO:0000313" key="18">
    <source>
        <dbReference type="Proteomes" id="UP000561066"/>
    </source>
</evidence>
<keyword evidence="5 11" id="KW-0812">Transmembrane</keyword>
<name>A0A7W4P380_9PROT</name>
<dbReference type="GO" id="GO:0006826">
    <property type="term" value="P:iron ion transport"/>
    <property type="evidence" value="ECO:0007669"/>
    <property type="project" value="UniProtKB-KW"/>
</dbReference>
<evidence type="ECO:0000259" key="15">
    <source>
        <dbReference type="Pfam" id="PF00593"/>
    </source>
</evidence>
<organism evidence="17 18">
    <name type="scientific">Gluconacetobacter johannae</name>
    <dbReference type="NCBI Taxonomy" id="112140"/>
    <lineage>
        <taxon>Bacteria</taxon>
        <taxon>Pseudomonadati</taxon>
        <taxon>Pseudomonadota</taxon>
        <taxon>Alphaproteobacteria</taxon>
        <taxon>Acetobacterales</taxon>
        <taxon>Acetobacteraceae</taxon>
        <taxon>Gluconacetobacter</taxon>
    </lineage>
</organism>
<keyword evidence="4" id="KW-0410">Iron transport</keyword>
<feature type="domain" description="TonB-dependent receptor plug" evidence="16">
    <location>
        <begin position="90"/>
        <end position="201"/>
    </location>
</feature>
<evidence type="ECO:0000256" key="10">
    <source>
        <dbReference type="ARBA" id="ARBA00023237"/>
    </source>
</evidence>
<dbReference type="Pfam" id="PF07715">
    <property type="entry name" value="Plug"/>
    <property type="match status" value="1"/>
</dbReference>
<gene>
    <name evidence="17" type="ORF">HLH21_06545</name>
</gene>
<feature type="domain" description="TonB-dependent receptor-like beta-barrel" evidence="15">
    <location>
        <begin position="246"/>
        <end position="759"/>
    </location>
</feature>
<evidence type="ECO:0000256" key="12">
    <source>
        <dbReference type="RuleBase" id="RU003357"/>
    </source>
</evidence>
<dbReference type="Proteomes" id="UP000561066">
    <property type="component" value="Unassembled WGS sequence"/>
</dbReference>
<sequence length="794" mass="86426">MPPIGNGSRGFGLRLALLLTVSPVFLMSPALAAGAAGTTPPQADAAPTAGAGTTGTKDAKRVVSKKSSAQKENDGIEQVTVSATRRSTDVQHTPMAITAISAKTLQQTHAQTIADYFIQVPGLSMQDQGPGQKRYAIRNLTAAGEPQVGLYLDEIPIAGFTGENTDSGSAQPDVKLWDMQRVEVLKGPQGTLYGSGSEGGTIRIISERPNMTKLGGTVNSSISTYATGGFNNSQSGTVNVPIVKDKLSVRLSAYRDSNAGWIKQYYLQQNGTNSTDDYGGRLNIRYRPMDNWTIDFIGYYQNANTNDLSNLNPIFDSVAHSKWAAASFVRQPMRDEFQAYNLISAYRMSWATLTAIASWQQRKMHYTHDTSFNYGVDCSSGDFASCYPLDVFQQRLAAGQINAVDDRQRVSAWTAEVRLSSPAQSKIQWTVGSFYQIRKNTFQLYYGGVDSAGFFDYDSNGYAPTTMFARANWDRTEQIAGFGEATYPILKNLKLTGGVRVFTADRSLTSLAIMPFGEKNAIPTFYPGSSSNETSATGKALLSYDITPHAMVYVQAAEGYRIGGPNLPVGFTVTTPAPYAPDTVWDYEFGWKTGWLNNRLTFNGAVYRMNWSNIQQQGTDPSGAFDFITNAGSATATGVEAEVAVRPIRPLQLGMGVNYTDAHLVGRQPYQPLPVNQTQSGDDLPYVPRWTLNANATYSFDVLGLPSWVRGDVAYQSGRTTAFNRASPNYTYIGGWFLANLNVGTKIGRYSAQIYANNILNRQTRVSGRLNSVQPLVINSAPPATVGLSLTAEF</sequence>
<dbReference type="EMBL" id="JABEQH010000007">
    <property type="protein sequence ID" value="MBB2175589.1"/>
    <property type="molecule type" value="Genomic_DNA"/>
</dbReference>